<name>A0A1I1F7D9_9SPHI</name>
<dbReference type="InterPro" id="IPR029068">
    <property type="entry name" value="Glyas_Bleomycin-R_OHBP_Dase"/>
</dbReference>
<protein>
    <recommendedName>
        <fullName evidence="1">VOC domain-containing protein</fullName>
    </recommendedName>
</protein>
<dbReference type="STRING" id="623281.SAMN05421747_102176"/>
<reference evidence="3" key="1">
    <citation type="submission" date="2016-10" db="EMBL/GenBank/DDBJ databases">
        <authorList>
            <person name="Varghese N."/>
            <person name="Submissions S."/>
        </authorList>
    </citation>
    <scope>NUCLEOTIDE SEQUENCE [LARGE SCALE GENOMIC DNA]</scope>
    <source>
        <strain evidence="3">DSM 22900</strain>
    </source>
</reference>
<evidence type="ECO:0000313" key="3">
    <source>
        <dbReference type="Proteomes" id="UP000199577"/>
    </source>
</evidence>
<proteinExistence type="predicted"/>
<sequence length="140" mass="15821">MTGSKRSSFNVALNHLVILAKDKRKTADFITELLDLDDATAADGPVPGFFCCIRFDNDVTVLIAESKEHPAGHYAFKVTGEHFETLLNKLKRETRDFWADPRMEKPFECYEEDGKKGLYVVCPSGHGLEILTDLQVDNER</sequence>
<evidence type="ECO:0000313" key="2">
    <source>
        <dbReference type="EMBL" id="SFB93063.1"/>
    </source>
</evidence>
<accession>A0A1I1F7D9</accession>
<dbReference type="SUPFAM" id="SSF54593">
    <property type="entry name" value="Glyoxalase/Bleomycin resistance protein/Dihydroxybiphenyl dioxygenase"/>
    <property type="match status" value="1"/>
</dbReference>
<keyword evidence="3" id="KW-1185">Reference proteome</keyword>
<feature type="domain" description="VOC" evidence="1">
    <location>
        <begin position="12"/>
        <end position="133"/>
    </location>
</feature>
<dbReference type="Proteomes" id="UP000199577">
    <property type="component" value="Unassembled WGS sequence"/>
</dbReference>
<evidence type="ECO:0000259" key="1">
    <source>
        <dbReference type="PROSITE" id="PS51819"/>
    </source>
</evidence>
<dbReference type="PROSITE" id="PS51819">
    <property type="entry name" value="VOC"/>
    <property type="match status" value="1"/>
</dbReference>
<organism evidence="2 3">
    <name type="scientific">Parapedobacter composti</name>
    <dbReference type="NCBI Taxonomy" id="623281"/>
    <lineage>
        <taxon>Bacteria</taxon>
        <taxon>Pseudomonadati</taxon>
        <taxon>Bacteroidota</taxon>
        <taxon>Sphingobacteriia</taxon>
        <taxon>Sphingobacteriales</taxon>
        <taxon>Sphingobacteriaceae</taxon>
        <taxon>Parapedobacter</taxon>
    </lineage>
</organism>
<dbReference type="InterPro" id="IPR037523">
    <property type="entry name" value="VOC_core"/>
</dbReference>
<dbReference type="Gene3D" id="3.10.180.10">
    <property type="entry name" value="2,3-Dihydroxybiphenyl 1,2-Dioxygenase, domain 1"/>
    <property type="match status" value="1"/>
</dbReference>
<gene>
    <name evidence="2" type="ORF">SAMN05421747_102176</name>
</gene>
<dbReference type="EMBL" id="FOLL01000002">
    <property type="protein sequence ID" value="SFB93063.1"/>
    <property type="molecule type" value="Genomic_DNA"/>
</dbReference>
<dbReference type="AlphaFoldDB" id="A0A1I1F7D9"/>